<dbReference type="GO" id="GO:0000149">
    <property type="term" value="F:SNARE binding"/>
    <property type="evidence" value="ECO:0007669"/>
    <property type="project" value="TreeGrafter"/>
</dbReference>
<dbReference type="EMBL" id="UZAM01009000">
    <property type="protein sequence ID" value="VDP07264.1"/>
    <property type="molecule type" value="Genomic_DNA"/>
</dbReference>
<dbReference type="GO" id="GO:0006906">
    <property type="term" value="P:vesicle fusion"/>
    <property type="evidence" value="ECO:0007669"/>
    <property type="project" value="TreeGrafter"/>
</dbReference>
<organism evidence="4">
    <name type="scientific">Soboliphyme baturini</name>
    <dbReference type="NCBI Taxonomy" id="241478"/>
    <lineage>
        <taxon>Eukaryota</taxon>
        <taxon>Metazoa</taxon>
        <taxon>Ecdysozoa</taxon>
        <taxon>Nematoda</taxon>
        <taxon>Enoplea</taxon>
        <taxon>Dorylaimia</taxon>
        <taxon>Dioctophymatida</taxon>
        <taxon>Dioctophymatoidea</taxon>
        <taxon>Soboliphymatidae</taxon>
        <taxon>Soboliphyme</taxon>
    </lineage>
</organism>
<evidence type="ECO:0000313" key="2">
    <source>
        <dbReference type="EMBL" id="VDP07264.1"/>
    </source>
</evidence>
<dbReference type="Pfam" id="PF00168">
    <property type="entry name" value="C2"/>
    <property type="match status" value="1"/>
</dbReference>
<dbReference type="PANTHER" id="PTHR10024:SF344">
    <property type="entry name" value="SYNAPTOTAGMIN-7"/>
    <property type="match status" value="1"/>
</dbReference>
<dbReference type="OrthoDB" id="270970at2759"/>
<dbReference type="GO" id="GO:0005544">
    <property type="term" value="F:calcium-dependent phospholipid binding"/>
    <property type="evidence" value="ECO:0007669"/>
    <property type="project" value="TreeGrafter"/>
</dbReference>
<dbReference type="GO" id="GO:0030424">
    <property type="term" value="C:axon"/>
    <property type="evidence" value="ECO:0007669"/>
    <property type="project" value="TreeGrafter"/>
</dbReference>
<evidence type="ECO:0000313" key="3">
    <source>
        <dbReference type="Proteomes" id="UP000270296"/>
    </source>
</evidence>
<name>A0A183IPA1_9BILA</name>
<dbReference type="SUPFAM" id="SSF49562">
    <property type="entry name" value="C2 domain (Calcium/lipid-binding domain, CaLB)"/>
    <property type="match status" value="1"/>
</dbReference>
<protein>
    <submittedName>
        <fullName evidence="4">C2 domain-containing protein</fullName>
    </submittedName>
</protein>
<dbReference type="GO" id="GO:0048791">
    <property type="term" value="P:calcium ion-regulated exocytosis of neurotransmitter"/>
    <property type="evidence" value="ECO:0007669"/>
    <property type="project" value="TreeGrafter"/>
</dbReference>
<accession>A0A183IPA1</accession>
<dbReference type="Gene3D" id="2.60.40.150">
    <property type="entry name" value="C2 domain"/>
    <property type="match status" value="1"/>
</dbReference>
<dbReference type="InterPro" id="IPR000008">
    <property type="entry name" value="C2_dom"/>
</dbReference>
<dbReference type="Proteomes" id="UP000270296">
    <property type="component" value="Unassembled WGS sequence"/>
</dbReference>
<dbReference type="PROSITE" id="PS50004">
    <property type="entry name" value="C2"/>
    <property type="match status" value="1"/>
</dbReference>
<dbReference type="GO" id="GO:0098793">
    <property type="term" value="C:presynapse"/>
    <property type="evidence" value="ECO:0007669"/>
    <property type="project" value="GOC"/>
</dbReference>
<dbReference type="GO" id="GO:0005886">
    <property type="term" value="C:plasma membrane"/>
    <property type="evidence" value="ECO:0007669"/>
    <property type="project" value="TreeGrafter"/>
</dbReference>
<dbReference type="SMART" id="SM00239">
    <property type="entry name" value="C2"/>
    <property type="match status" value="1"/>
</dbReference>
<dbReference type="GO" id="GO:0005509">
    <property type="term" value="F:calcium ion binding"/>
    <property type="evidence" value="ECO:0007669"/>
    <property type="project" value="TreeGrafter"/>
</dbReference>
<dbReference type="InterPro" id="IPR035892">
    <property type="entry name" value="C2_domain_sf"/>
</dbReference>
<feature type="domain" description="C2" evidence="1">
    <location>
        <begin position="28"/>
        <end position="158"/>
    </location>
</feature>
<sequence length="165" mass="19310">MEKIGLTYPPSIITDPFEELDSSEEEEDSGKLLISLAYYPKEETLRVTVERGMEIDTSCNCSYFYLKLWLVRNETAEKRKSSIRRRSSSPVFNCHFDFSVQFEELGSLQLVVAVLQFNMDSMNDELGHVFFGSESNRAGFIQWQDMMQNPSTEVKRWHKLIMKWI</sequence>
<proteinExistence type="predicted"/>
<dbReference type="GO" id="GO:0070382">
    <property type="term" value="C:exocytic vesicle"/>
    <property type="evidence" value="ECO:0007669"/>
    <property type="project" value="TreeGrafter"/>
</dbReference>
<evidence type="ECO:0000259" key="1">
    <source>
        <dbReference type="PROSITE" id="PS50004"/>
    </source>
</evidence>
<gene>
    <name evidence="2" type="ORF">SBAD_LOCUS5448</name>
</gene>
<dbReference type="WBParaSite" id="SBAD_0000567001-mRNA-1">
    <property type="protein sequence ID" value="SBAD_0000567001-mRNA-1"/>
    <property type="gene ID" value="SBAD_0000567001"/>
</dbReference>
<dbReference type="PANTHER" id="PTHR10024">
    <property type="entry name" value="SYNAPTOTAGMIN"/>
    <property type="match status" value="1"/>
</dbReference>
<dbReference type="GO" id="GO:0030276">
    <property type="term" value="F:clathrin binding"/>
    <property type="evidence" value="ECO:0007669"/>
    <property type="project" value="TreeGrafter"/>
</dbReference>
<dbReference type="AlphaFoldDB" id="A0A183IPA1"/>
<reference evidence="4" key="1">
    <citation type="submission" date="2016-06" db="UniProtKB">
        <authorList>
            <consortium name="WormBaseParasite"/>
        </authorList>
    </citation>
    <scope>IDENTIFICATION</scope>
</reference>
<evidence type="ECO:0000313" key="4">
    <source>
        <dbReference type="WBParaSite" id="SBAD_0000567001-mRNA-1"/>
    </source>
</evidence>
<reference evidence="2 3" key="2">
    <citation type="submission" date="2018-11" db="EMBL/GenBank/DDBJ databases">
        <authorList>
            <consortium name="Pathogen Informatics"/>
        </authorList>
    </citation>
    <scope>NUCLEOTIDE SEQUENCE [LARGE SCALE GENOMIC DNA]</scope>
</reference>
<keyword evidence="3" id="KW-1185">Reference proteome</keyword>
<dbReference type="GO" id="GO:0001786">
    <property type="term" value="F:phosphatidylserine binding"/>
    <property type="evidence" value="ECO:0007669"/>
    <property type="project" value="TreeGrafter"/>
</dbReference>